<gene>
    <name evidence="1" type="ORF">P3W24_03990</name>
</gene>
<keyword evidence="2" id="KW-1185">Reference proteome</keyword>
<dbReference type="InterPro" id="IPR010064">
    <property type="entry name" value="HK97-gp10_tail"/>
</dbReference>
<name>A0ABT6B7S5_9GAMM</name>
<accession>A0ABT6B7S5</accession>
<dbReference type="Proteomes" id="UP001528850">
    <property type="component" value="Unassembled WGS sequence"/>
</dbReference>
<protein>
    <submittedName>
        <fullName evidence="1">HK97 gp10 family phage protein</fullName>
    </submittedName>
</protein>
<evidence type="ECO:0000313" key="2">
    <source>
        <dbReference type="Proteomes" id="UP001528850"/>
    </source>
</evidence>
<dbReference type="NCBIfam" id="TIGR01725">
    <property type="entry name" value="phge_HK97_gp10"/>
    <property type="match status" value="1"/>
</dbReference>
<organism evidence="1 2">
    <name type="scientific">Luteibacter sahnii</name>
    <dbReference type="NCBI Taxonomy" id="3021977"/>
    <lineage>
        <taxon>Bacteria</taxon>
        <taxon>Pseudomonadati</taxon>
        <taxon>Pseudomonadota</taxon>
        <taxon>Gammaproteobacteria</taxon>
        <taxon>Lysobacterales</taxon>
        <taxon>Rhodanobacteraceae</taxon>
        <taxon>Luteibacter</taxon>
    </lineage>
</organism>
<proteinExistence type="predicted"/>
<sequence>MADLDLEIEGLADLERRLTEIAGPGARRSLSKGLRQGTNVVLAEARRRVRKKTGATAKATKTKSQGQQGQDIIYSVTTNYVGRFLELGTSKMPAYPFLRPATEAKAREAVEVMRQITLAAIEAEAAKR</sequence>
<evidence type="ECO:0000313" key="1">
    <source>
        <dbReference type="EMBL" id="MDF4024131.1"/>
    </source>
</evidence>
<comment type="caution">
    <text evidence="1">The sequence shown here is derived from an EMBL/GenBank/DDBJ whole genome shotgun (WGS) entry which is preliminary data.</text>
</comment>
<reference evidence="1 2" key="1">
    <citation type="journal article" date="2024" name="Curr. Microbiol.">
        <title>Luteibacter sahnii sp. nov., A Novel Yellow-Colored Xanthomonadin Pigment Producing Probiotic Bacterium from Healthy Rice Seed Microbiome.</title>
        <authorList>
            <person name="Jaiswal G."/>
            <person name="Rana R."/>
            <person name="Nayak P.K."/>
            <person name="Chouhan R."/>
            <person name="Gandhi S.G."/>
            <person name="Patel H.K."/>
            <person name="Patil P.B."/>
        </authorList>
    </citation>
    <scope>NUCLEOTIDE SEQUENCE [LARGE SCALE GENOMIC DNA]</scope>
    <source>
        <strain evidence="1 2">PPL201</strain>
    </source>
</reference>
<dbReference type="EMBL" id="JARJJS010000001">
    <property type="protein sequence ID" value="MDF4024131.1"/>
    <property type="molecule type" value="Genomic_DNA"/>
</dbReference>